<feature type="region of interest" description="Disordered" evidence="2">
    <location>
        <begin position="454"/>
        <end position="474"/>
    </location>
</feature>
<evidence type="ECO:0000256" key="1">
    <source>
        <dbReference type="PROSITE-ProRule" id="PRU00042"/>
    </source>
</evidence>
<sequence length="535" mass="59597">MHKADLDSNIFNCSTSEGGIAAGTVLGPYSVTRLMINQDDDVKVADELKFKIKDLNGVEHVFGLLDFEAVHILKQISPAISGFTANCSVVATNGDKQVFVVVTKAVQRPKDLKAIFITDVHHKKRCASLQDNNKKFECPKCPVSFTNPEILKRHQSFYCKQDVAARISPKSNSELIRPFKSTTEKSAEKTGDNQPRASLPSTSTNTQPQTISQPQQENSALIILPVAFHNHPDEQLVQLIGLPQTIIPVAIHKQASPQLLFNQPLLLDAVHMNQLILPQGMQVPIAADSTSSNPDFYLPLAFVQHQKINSRTAVVPDCSTLVVGETSPLHFDIGPCTSNGRNADLEPSKEKTQHSTPTIITLNKELKRNRFESIEEDIVPLDLSLHKHSRTTPTDITVLPSSSCILQVTDQPQLVQQSKRYLCECGVSFISVDTLRAHRKFYCRNRVPSDSIEVDEKSKESNVQKRSEHQDSKEVSRVVDRKKLTLQSFVCIICSYKGYSPRGIKHHLRSSHAMDTQKHVNLLDFVHSVNIVKTS</sequence>
<evidence type="ECO:0000313" key="4">
    <source>
        <dbReference type="Proteomes" id="UP000887574"/>
    </source>
</evidence>
<reference evidence="5" key="1">
    <citation type="submission" date="2022-11" db="UniProtKB">
        <authorList>
            <consortium name="WormBaseParasite"/>
        </authorList>
    </citation>
    <scope>IDENTIFICATION</scope>
</reference>
<dbReference type="InterPro" id="IPR036236">
    <property type="entry name" value="Znf_C2H2_sf"/>
</dbReference>
<feature type="region of interest" description="Disordered" evidence="2">
    <location>
        <begin position="174"/>
        <end position="215"/>
    </location>
</feature>
<keyword evidence="1" id="KW-0479">Metal-binding</keyword>
<evidence type="ECO:0000313" key="5">
    <source>
        <dbReference type="WBParaSite" id="jg4656"/>
    </source>
</evidence>
<dbReference type="AlphaFoldDB" id="A0A915EF42"/>
<evidence type="ECO:0000256" key="2">
    <source>
        <dbReference type="SAM" id="MobiDB-lite"/>
    </source>
</evidence>
<dbReference type="GO" id="GO:0008270">
    <property type="term" value="F:zinc ion binding"/>
    <property type="evidence" value="ECO:0007669"/>
    <property type="project" value="UniProtKB-KW"/>
</dbReference>
<feature type="compositionally biased region" description="Polar residues" evidence="2">
    <location>
        <begin position="192"/>
        <end position="215"/>
    </location>
</feature>
<accession>A0A915EF42</accession>
<keyword evidence="1" id="KW-0862">Zinc</keyword>
<keyword evidence="4" id="KW-1185">Reference proteome</keyword>
<dbReference type="SMART" id="SM00355">
    <property type="entry name" value="ZnF_C2H2"/>
    <property type="match status" value="2"/>
</dbReference>
<name>A0A915EF42_9BILA</name>
<feature type="domain" description="C2H2-type" evidence="3">
    <location>
        <begin position="136"/>
        <end position="163"/>
    </location>
</feature>
<dbReference type="WBParaSite" id="jg4656">
    <property type="protein sequence ID" value="jg4656"/>
    <property type="gene ID" value="jg4656"/>
</dbReference>
<feature type="compositionally biased region" description="Basic and acidic residues" evidence="2">
    <location>
        <begin position="182"/>
        <end position="191"/>
    </location>
</feature>
<evidence type="ECO:0000259" key="3">
    <source>
        <dbReference type="PROSITE" id="PS50157"/>
    </source>
</evidence>
<proteinExistence type="predicted"/>
<dbReference type="InterPro" id="IPR013087">
    <property type="entry name" value="Znf_C2H2_type"/>
</dbReference>
<keyword evidence="1" id="KW-0863">Zinc-finger</keyword>
<organism evidence="4 5">
    <name type="scientific">Ditylenchus dipsaci</name>
    <dbReference type="NCBI Taxonomy" id="166011"/>
    <lineage>
        <taxon>Eukaryota</taxon>
        <taxon>Metazoa</taxon>
        <taxon>Ecdysozoa</taxon>
        <taxon>Nematoda</taxon>
        <taxon>Chromadorea</taxon>
        <taxon>Rhabditida</taxon>
        <taxon>Tylenchina</taxon>
        <taxon>Tylenchomorpha</taxon>
        <taxon>Sphaerularioidea</taxon>
        <taxon>Anguinidae</taxon>
        <taxon>Anguininae</taxon>
        <taxon>Ditylenchus</taxon>
    </lineage>
</organism>
<dbReference type="PROSITE" id="PS50157">
    <property type="entry name" value="ZINC_FINGER_C2H2_2"/>
    <property type="match status" value="1"/>
</dbReference>
<dbReference type="SUPFAM" id="SSF57667">
    <property type="entry name" value="beta-beta-alpha zinc fingers"/>
    <property type="match status" value="1"/>
</dbReference>
<dbReference type="Proteomes" id="UP000887574">
    <property type="component" value="Unplaced"/>
</dbReference>
<protein>
    <submittedName>
        <fullName evidence="5">C2H2-type domain-containing protein</fullName>
    </submittedName>
</protein>